<keyword evidence="1" id="KW-0677">Repeat</keyword>
<feature type="repeat" description="PPR" evidence="2">
    <location>
        <begin position="177"/>
        <end position="211"/>
    </location>
</feature>
<evidence type="ECO:0000313" key="4">
    <source>
        <dbReference type="Proteomes" id="UP000593564"/>
    </source>
</evidence>
<evidence type="ECO:0000256" key="1">
    <source>
        <dbReference type="ARBA" id="ARBA00022737"/>
    </source>
</evidence>
<dbReference type="InterPro" id="IPR011990">
    <property type="entry name" value="TPR-like_helical_dom_sf"/>
</dbReference>
<evidence type="ECO:0000313" key="3">
    <source>
        <dbReference type="EMBL" id="KAF5962200.1"/>
    </source>
</evidence>
<dbReference type="Pfam" id="PF13041">
    <property type="entry name" value="PPR_2"/>
    <property type="match status" value="3"/>
</dbReference>
<feature type="repeat" description="PPR" evidence="2">
    <location>
        <begin position="87"/>
        <end position="122"/>
    </location>
</feature>
<comment type="caution">
    <text evidence="3">The sequence shown here is derived from an EMBL/GenBank/DDBJ whole genome shotgun (WGS) entry which is preliminary data.</text>
</comment>
<sequence length="357" mass="39876">MAIMLLRTMEEGSYKPDIIVYSTVIDGLCKDRMVDDAMKLFSKMNEQGIRPDVITYTSLIHGLCNFGWWKKATEILREMLDSGIAPNVRTFNVLVDAACTKEGRMKEEDGVFEVMIQRGVDPDVVTCNTVMGGHCLQGQMDETIRVSNTMVNKVFTLMCAYAKEHFDEMQAAGLAPNIPTYNIMLDGLCKNGHITESYSLFRMMENNGLDVDVVMYTVFIDGFCKVKNLDTARDISNKLSSSGGLHPDVKACTRMIQGLCEEGLLDEAKKLFVKMEKNSGLPNDVNYKTIIGGFLGQQKCYEALVLLEKMLQKGFSPDASTSSLIVDLISTRGQDPTLQDVIKKFFPKDSHGMQEIE</sequence>
<feature type="repeat" description="PPR" evidence="2">
    <location>
        <begin position="123"/>
        <end position="157"/>
    </location>
</feature>
<gene>
    <name evidence="3" type="ORF">HYC85_003409</name>
</gene>
<proteinExistence type="predicted"/>
<reference evidence="3 4" key="2">
    <citation type="submission" date="2020-07" db="EMBL/GenBank/DDBJ databases">
        <title>Genome assembly of wild tea tree DASZ reveals pedigree and selection history of tea varieties.</title>
        <authorList>
            <person name="Zhang W."/>
        </authorList>
    </citation>
    <scope>NUCLEOTIDE SEQUENCE [LARGE SCALE GENOMIC DNA]</scope>
    <source>
        <strain evidence="4">cv. G240</strain>
        <tissue evidence="3">Leaf</tissue>
    </source>
</reference>
<feature type="repeat" description="PPR" evidence="2">
    <location>
        <begin position="17"/>
        <end position="51"/>
    </location>
</feature>
<dbReference type="Pfam" id="PF01535">
    <property type="entry name" value="PPR"/>
    <property type="match status" value="2"/>
</dbReference>
<protein>
    <recommendedName>
        <fullName evidence="5">Pentacotripeptide-repeat region of PRORP domain-containing protein</fullName>
    </recommendedName>
</protein>
<reference evidence="4" key="1">
    <citation type="journal article" date="2020" name="Nat. Commun.">
        <title>Genome assembly of wild tea tree DASZ reveals pedigree and selection history of tea varieties.</title>
        <authorList>
            <person name="Zhang W."/>
            <person name="Zhang Y."/>
            <person name="Qiu H."/>
            <person name="Guo Y."/>
            <person name="Wan H."/>
            <person name="Zhang X."/>
            <person name="Scossa F."/>
            <person name="Alseekh S."/>
            <person name="Zhang Q."/>
            <person name="Wang P."/>
            <person name="Xu L."/>
            <person name="Schmidt M.H."/>
            <person name="Jia X."/>
            <person name="Li D."/>
            <person name="Zhu A."/>
            <person name="Guo F."/>
            <person name="Chen W."/>
            <person name="Ni D."/>
            <person name="Usadel B."/>
            <person name="Fernie A.R."/>
            <person name="Wen W."/>
        </authorList>
    </citation>
    <scope>NUCLEOTIDE SEQUENCE [LARGE SCALE GENOMIC DNA]</scope>
    <source>
        <strain evidence="4">cv. G240</strain>
    </source>
</reference>
<evidence type="ECO:0008006" key="5">
    <source>
        <dbReference type="Google" id="ProtNLM"/>
    </source>
</evidence>
<dbReference type="InterPro" id="IPR051222">
    <property type="entry name" value="PPR/CCM1_RNA-binding"/>
</dbReference>
<feature type="repeat" description="PPR" evidence="2">
    <location>
        <begin position="248"/>
        <end position="282"/>
    </location>
</feature>
<evidence type="ECO:0000256" key="2">
    <source>
        <dbReference type="PROSITE-ProRule" id="PRU00708"/>
    </source>
</evidence>
<dbReference type="PANTHER" id="PTHR47942">
    <property type="entry name" value="TETRATRICOPEPTIDE REPEAT (TPR)-LIKE SUPERFAMILY PROTEIN-RELATED"/>
    <property type="match status" value="1"/>
</dbReference>
<dbReference type="AlphaFoldDB" id="A0A7J7IB85"/>
<keyword evidence="4" id="KW-1185">Reference proteome</keyword>
<dbReference type="InterPro" id="IPR002885">
    <property type="entry name" value="PPR_rpt"/>
</dbReference>
<feature type="repeat" description="PPR" evidence="2">
    <location>
        <begin position="52"/>
        <end position="86"/>
    </location>
</feature>
<dbReference type="Proteomes" id="UP000593564">
    <property type="component" value="Unassembled WGS sequence"/>
</dbReference>
<dbReference type="PANTHER" id="PTHR47942:SF16">
    <property type="entry name" value="PENTATRICOPEPTIDE REPEAT DOMAIN CONTAINING PROTEIN-RELATED"/>
    <property type="match status" value="1"/>
</dbReference>
<dbReference type="EMBL" id="JACBKZ010000001">
    <property type="protein sequence ID" value="KAF5962200.1"/>
    <property type="molecule type" value="Genomic_DNA"/>
</dbReference>
<dbReference type="Gene3D" id="1.25.40.10">
    <property type="entry name" value="Tetratricopeptide repeat domain"/>
    <property type="match status" value="4"/>
</dbReference>
<organism evidence="3 4">
    <name type="scientific">Camellia sinensis</name>
    <name type="common">Tea plant</name>
    <name type="synonym">Thea sinensis</name>
    <dbReference type="NCBI Taxonomy" id="4442"/>
    <lineage>
        <taxon>Eukaryota</taxon>
        <taxon>Viridiplantae</taxon>
        <taxon>Streptophyta</taxon>
        <taxon>Embryophyta</taxon>
        <taxon>Tracheophyta</taxon>
        <taxon>Spermatophyta</taxon>
        <taxon>Magnoliopsida</taxon>
        <taxon>eudicotyledons</taxon>
        <taxon>Gunneridae</taxon>
        <taxon>Pentapetalae</taxon>
        <taxon>asterids</taxon>
        <taxon>Ericales</taxon>
        <taxon>Theaceae</taxon>
        <taxon>Camellia</taxon>
    </lineage>
</organism>
<feature type="repeat" description="PPR" evidence="2">
    <location>
        <begin position="283"/>
        <end position="317"/>
    </location>
</feature>
<name>A0A7J7IB85_CAMSI</name>
<accession>A0A7J7IB85</accession>
<dbReference type="PROSITE" id="PS51375">
    <property type="entry name" value="PPR"/>
    <property type="match status" value="7"/>
</dbReference>
<dbReference type="NCBIfam" id="TIGR00756">
    <property type="entry name" value="PPR"/>
    <property type="match status" value="6"/>
</dbReference>